<dbReference type="GO" id="GO:0016301">
    <property type="term" value="F:kinase activity"/>
    <property type="evidence" value="ECO:0007669"/>
    <property type="project" value="UniProtKB-KW"/>
</dbReference>
<dbReference type="AlphaFoldDB" id="A0A7K0EFN4"/>
<keyword evidence="1" id="KW-0418">Kinase</keyword>
<dbReference type="CDD" id="cd24079">
    <property type="entry name" value="ASKHA_NBD_PG1100-like"/>
    <property type="match status" value="1"/>
</dbReference>
<evidence type="ECO:0000313" key="2">
    <source>
        <dbReference type="Proteomes" id="UP000441754"/>
    </source>
</evidence>
<accession>A0A7K0EFN4</accession>
<dbReference type="OrthoDB" id="871343at2"/>
<dbReference type="InterPro" id="IPR043129">
    <property type="entry name" value="ATPase_NBD"/>
</dbReference>
<dbReference type="EMBL" id="WJXZ01000002">
    <property type="protein sequence ID" value="MRS60502.1"/>
    <property type="molecule type" value="Genomic_DNA"/>
</dbReference>
<dbReference type="SUPFAM" id="SSF53067">
    <property type="entry name" value="Actin-like ATPase domain"/>
    <property type="match status" value="2"/>
</dbReference>
<keyword evidence="1" id="KW-0808">Transferase</keyword>
<dbReference type="Gene3D" id="1.10.720.160">
    <property type="match status" value="1"/>
</dbReference>
<reference evidence="1 2" key="1">
    <citation type="journal article" date="2018" name="Antonie Van Leeuwenhoek">
        <title>Larkinella terrae sp. nov., isolated from soil on Jeju Island, South Korea.</title>
        <authorList>
            <person name="Ten L.N."/>
            <person name="Jeon J."/>
            <person name="Park S.J."/>
            <person name="Park S."/>
            <person name="Lee S.Y."/>
            <person name="Kim M.K."/>
            <person name="Jung H.Y."/>
        </authorList>
    </citation>
    <scope>NUCLEOTIDE SEQUENCE [LARGE SCALE GENOMIC DNA]</scope>
    <source>
        <strain evidence="1 2">KCTC 52001</strain>
    </source>
</reference>
<dbReference type="PANTHER" id="PTHR43190">
    <property type="entry name" value="N-ACETYL-D-GLUCOSAMINE KINASE"/>
    <property type="match status" value="1"/>
</dbReference>
<evidence type="ECO:0000313" key="1">
    <source>
        <dbReference type="EMBL" id="MRS60502.1"/>
    </source>
</evidence>
<keyword evidence="2" id="KW-1185">Reference proteome</keyword>
<dbReference type="Gene3D" id="3.30.420.40">
    <property type="match status" value="2"/>
</dbReference>
<dbReference type="Proteomes" id="UP000441754">
    <property type="component" value="Unassembled WGS sequence"/>
</dbReference>
<name>A0A7K0EFN4_9BACT</name>
<dbReference type="PANTHER" id="PTHR43190:SF3">
    <property type="entry name" value="N-ACETYL-D-GLUCOSAMINE KINASE"/>
    <property type="match status" value="1"/>
</dbReference>
<comment type="caution">
    <text evidence="1">The sequence shown here is derived from an EMBL/GenBank/DDBJ whole genome shotgun (WGS) entry which is preliminary data.</text>
</comment>
<protein>
    <submittedName>
        <fullName evidence="1">N-acetylglucosamine kinase</fullName>
    </submittedName>
</protein>
<sequence length="288" mass="31923">MILIADSGSTKTDWRTIDSRGQVDQARTIGFNPYYQDSAAIAAELQTALLPTVKETVTDVFYYGTGCNSTESCGVVETAIRAVFPDAQKVQVNSDLLGAARALCHHEAGIACILGTGSNACLYDGREIAQLSGSLGFWLGDEGSGGYLGKTLVVRFLHGQLPVELAEKFRKRYPKVDRITVMEQAYKQPFPNRYFASFSKFLFDNRSHPVAYQIVHDAFSLFFDTYIRKFSDAAQLPIHFVGSVAFYYSDILRQIANDKGLTVRRILETPIAGLTLYHQDAESLLFGK</sequence>
<gene>
    <name evidence="1" type="ORF">GJJ30_04285</name>
</gene>
<organism evidence="1 2">
    <name type="scientific">Larkinella terrae</name>
    <dbReference type="NCBI Taxonomy" id="2025311"/>
    <lineage>
        <taxon>Bacteria</taxon>
        <taxon>Pseudomonadati</taxon>
        <taxon>Bacteroidota</taxon>
        <taxon>Cytophagia</taxon>
        <taxon>Cytophagales</taxon>
        <taxon>Spirosomataceae</taxon>
        <taxon>Larkinella</taxon>
    </lineage>
</organism>
<dbReference type="InterPro" id="IPR052519">
    <property type="entry name" value="Euk-type_GlcNAc_Kinase"/>
</dbReference>
<dbReference type="RefSeq" id="WP_154173544.1">
    <property type="nucleotide sequence ID" value="NZ_WJXZ01000002.1"/>
</dbReference>
<proteinExistence type="predicted"/>